<protein>
    <submittedName>
        <fullName evidence="1">Uncharacterized protein</fullName>
    </submittedName>
</protein>
<organism evidence="1">
    <name type="scientific">Sesamum radiatum</name>
    <name type="common">Black benniseed</name>
    <dbReference type="NCBI Taxonomy" id="300843"/>
    <lineage>
        <taxon>Eukaryota</taxon>
        <taxon>Viridiplantae</taxon>
        <taxon>Streptophyta</taxon>
        <taxon>Embryophyta</taxon>
        <taxon>Tracheophyta</taxon>
        <taxon>Spermatophyta</taxon>
        <taxon>Magnoliopsida</taxon>
        <taxon>eudicotyledons</taxon>
        <taxon>Gunneridae</taxon>
        <taxon>Pentapetalae</taxon>
        <taxon>asterids</taxon>
        <taxon>lamiids</taxon>
        <taxon>Lamiales</taxon>
        <taxon>Pedaliaceae</taxon>
        <taxon>Sesamum</taxon>
    </lineage>
</organism>
<reference evidence="1" key="2">
    <citation type="journal article" date="2024" name="Plant">
        <title>Genomic evolution and insights into agronomic trait innovations of Sesamum species.</title>
        <authorList>
            <person name="Miao H."/>
            <person name="Wang L."/>
            <person name="Qu L."/>
            <person name="Liu H."/>
            <person name="Sun Y."/>
            <person name="Le M."/>
            <person name="Wang Q."/>
            <person name="Wei S."/>
            <person name="Zheng Y."/>
            <person name="Lin W."/>
            <person name="Duan Y."/>
            <person name="Cao H."/>
            <person name="Xiong S."/>
            <person name="Wang X."/>
            <person name="Wei L."/>
            <person name="Li C."/>
            <person name="Ma Q."/>
            <person name="Ju M."/>
            <person name="Zhao R."/>
            <person name="Li G."/>
            <person name="Mu C."/>
            <person name="Tian Q."/>
            <person name="Mei H."/>
            <person name="Zhang T."/>
            <person name="Gao T."/>
            <person name="Zhang H."/>
        </authorList>
    </citation>
    <scope>NUCLEOTIDE SEQUENCE</scope>
    <source>
        <strain evidence="1">G02</strain>
    </source>
</reference>
<name>A0AAW2R387_SESRA</name>
<dbReference type="AlphaFoldDB" id="A0AAW2R387"/>
<gene>
    <name evidence="1" type="ORF">Sradi_3329800</name>
</gene>
<evidence type="ECO:0000313" key="1">
    <source>
        <dbReference type="EMBL" id="KAL0374141.1"/>
    </source>
</evidence>
<proteinExistence type="predicted"/>
<accession>A0AAW2R387</accession>
<sequence>MGTSIDDVIFLTQLQIKIPSGPSAQFVLTCSNGSSYPFSTNNDIRLEDGNTCFWAKLASSPLL</sequence>
<reference evidence="1" key="1">
    <citation type="submission" date="2020-06" db="EMBL/GenBank/DDBJ databases">
        <authorList>
            <person name="Li T."/>
            <person name="Hu X."/>
            <person name="Zhang T."/>
            <person name="Song X."/>
            <person name="Zhang H."/>
            <person name="Dai N."/>
            <person name="Sheng W."/>
            <person name="Hou X."/>
            <person name="Wei L."/>
        </authorList>
    </citation>
    <scope>NUCLEOTIDE SEQUENCE</scope>
    <source>
        <strain evidence="1">G02</strain>
        <tissue evidence="1">Leaf</tissue>
    </source>
</reference>
<comment type="caution">
    <text evidence="1">The sequence shown here is derived from an EMBL/GenBank/DDBJ whole genome shotgun (WGS) entry which is preliminary data.</text>
</comment>
<dbReference type="EMBL" id="JACGWJ010000014">
    <property type="protein sequence ID" value="KAL0374141.1"/>
    <property type="molecule type" value="Genomic_DNA"/>
</dbReference>